<sequence>MGHDRTYDDGGERDGGRSCGEHDNGEGVNRLLDERRELERKGAGRGVGGCRELMAGSSAEALMTLIGVRQALRLPTFQGGLEGSDVLDKEMTPYRTPSRNAIFHEFKLRSARLRQLHGAYIGEFPTLPYFFLLDHRDALERCAAGGVCNCPEQCGRHLSDKLCWTRYGSRAQSHLTLSTLHDKDCRLQPHEAAMVVQGFDHVEGHLDDRDYICPSSPPTRERLTHALIESWKSLSGCGLVARGRFQLWEIHPRDMSRLSMPFKLERTAPPAIHAAPSLPVQMGTELDKLILGNTPINELVAD</sequence>
<feature type="region of interest" description="Disordered" evidence="1">
    <location>
        <begin position="1"/>
        <end position="28"/>
    </location>
</feature>
<evidence type="ECO:0000313" key="3">
    <source>
        <dbReference type="Proteomes" id="UP000269721"/>
    </source>
</evidence>
<name>A0A4P9W7D6_9FUNG</name>
<organism evidence="2 3">
    <name type="scientific">Blyttiomyces helicus</name>
    <dbReference type="NCBI Taxonomy" id="388810"/>
    <lineage>
        <taxon>Eukaryota</taxon>
        <taxon>Fungi</taxon>
        <taxon>Fungi incertae sedis</taxon>
        <taxon>Chytridiomycota</taxon>
        <taxon>Chytridiomycota incertae sedis</taxon>
        <taxon>Chytridiomycetes</taxon>
        <taxon>Chytridiomycetes incertae sedis</taxon>
        <taxon>Blyttiomyces</taxon>
    </lineage>
</organism>
<proteinExistence type="predicted"/>
<gene>
    <name evidence="2" type="ORF">BDK51DRAFT_38745</name>
</gene>
<dbReference type="EMBL" id="KZ997521">
    <property type="protein sequence ID" value="RKO87313.1"/>
    <property type="molecule type" value="Genomic_DNA"/>
</dbReference>
<evidence type="ECO:0000313" key="2">
    <source>
        <dbReference type="EMBL" id="RKO87313.1"/>
    </source>
</evidence>
<evidence type="ECO:0000256" key="1">
    <source>
        <dbReference type="SAM" id="MobiDB-lite"/>
    </source>
</evidence>
<protein>
    <submittedName>
        <fullName evidence="2">Uncharacterized protein</fullName>
    </submittedName>
</protein>
<keyword evidence="3" id="KW-1185">Reference proteome</keyword>
<accession>A0A4P9W7D6</accession>
<reference evidence="3" key="1">
    <citation type="journal article" date="2018" name="Nat. Microbiol.">
        <title>Leveraging single-cell genomics to expand the fungal tree of life.</title>
        <authorList>
            <person name="Ahrendt S.R."/>
            <person name="Quandt C.A."/>
            <person name="Ciobanu D."/>
            <person name="Clum A."/>
            <person name="Salamov A."/>
            <person name="Andreopoulos B."/>
            <person name="Cheng J.F."/>
            <person name="Woyke T."/>
            <person name="Pelin A."/>
            <person name="Henrissat B."/>
            <person name="Reynolds N.K."/>
            <person name="Benny G.L."/>
            <person name="Smith M.E."/>
            <person name="James T.Y."/>
            <person name="Grigoriev I.V."/>
        </authorList>
    </citation>
    <scope>NUCLEOTIDE SEQUENCE [LARGE SCALE GENOMIC DNA]</scope>
</reference>
<dbReference type="Proteomes" id="UP000269721">
    <property type="component" value="Unassembled WGS sequence"/>
</dbReference>
<dbReference type="AlphaFoldDB" id="A0A4P9W7D6"/>